<dbReference type="FunFam" id="3.30.430.20:FF:000002">
    <property type="entry name" value="Cysteine-rich receptor-like protein kinase 10"/>
    <property type="match status" value="1"/>
</dbReference>
<dbReference type="InterPro" id="IPR002902">
    <property type="entry name" value="GNK2"/>
</dbReference>
<feature type="domain" description="Gnk2-homologous" evidence="5">
    <location>
        <begin position="26"/>
        <end position="128"/>
    </location>
</feature>
<keyword evidence="7" id="KW-1185">Reference proteome</keyword>
<evidence type="ECO:0000313" key="6">
    <source>
        <dbReference type="EMBL" id="KAA8519960.1"/>
    </source>
</evidence>
<evidence type="ECO:0000256" key="1">
    <source>
        <dbReference type="ARBA" id="ARBA00022729"/>
    </source>
</evidence>
<evidence type="ECO:0000256" key="2">
    <source>
        <dbReference type="ARBA" id="ARBA00022737"/>
    </source>
</evidence>
<reference evidence="6 7" key="1">
    <citation type="submission" date="2019-09" db="EMBL/GenBank/DDBJ databases">
        <title>A chromosome-level genome assembly of the Chinese tupelo Nyssa sinensis.</title>
        <authorList>
            <person name="Yang X."/>
            <person name="Kang M."/>
            <person name="Yang Y."/>
            <person name="Xiong H."/>
            <person name="Wang M."/>
            <person name="Zhang Z."/>
            <person name="Wang Z."/>
            <person name="Wu H."/>
            <person name="Ma T."/>
            <person name="Liu J."/>
            <person name="Xi Z."/>
        </authorList>
    </citation>
    <scope>NUCLEOTIDE SEQUENCE [LARGE SCALE GENOMIC DNA]</scope>
    <source>
        <strain evidence="6">J267</strain>
        <tissue evidence="6">Leaf</tissue>
    </source>
</reference>
<dbReference type="Pfam" id="PF01657">
    <property type="entry name" value="Stress-antifung"/>
    <property type="match status" value="2"/>
</dbReference>
<dbReference type="Gene3D" id="3.30.430.20">
    <property type="entry name" value="Gnk2 domain, C-X8-C-X2-C motif"/>
    <property type="match status" value="2"/>
</dbReference>
<evidence type="ECO:0000256" key="4">
    <source>
        <dbReference type="SAM" id="SignalP"/>
    </source>
</evidence>
<feature type="signal peptide" evidence="4">
    <location>
        <begin position="1"/>
        <end position="23"/>
    </location>
</feature>
<dbReference type="OrthoDB" id="1909574at2759"/>
<proteinExistence type="predicted"/>
<dbReference type="AlphaFoldDB" id="A0A5J4ZN03"/>
<feature type="chain" id="PRO_5023855923" description="Gnk2-homologous domain-containing protein" evidence="4">
    <location>
        <begin position="24"/>
        <end position="303"/>
    </location>
</feature>
<dbReference type="EMBL" id="CM018049">
    <property type="protein sequence ID" value="KAA8519960.1"/>
    <property type="molecule type" value="Genomic_DNA"/>
</dbReference>
<dbReference type="PROSITE" id="PS51473">
    <property type="entry name" value="GNK2"/>
    <property type="match status" value="2"/>
</dbReference>
<name>A0A5J4ZN03_9ASTE</name>
<protein>
    <recommendedName>
        <fullName evidence="5">Gnk2-homologous domain-containing protein</fullName>
    </recommendedName>
</protein>
<organism evidence="6 7">
    <name type="scientific">Nyssa sinensis</name>
    <dbReference type="NCBI Taxonomy" id="561372"/>
    <lineage>
        <taxon>Eukaryota</taxon>
        <taxon>Viridiplantae</taxon>
        <taxon>Streptophyta</taxon>
        <taxon>Embryophyta</taxon>
        <taxon>Tracheophyta</taxon>
        <taxon>Spermatophyta</taxon>
        <taxon>Magnoliopsida</taxon>
        <taxon>eudicotyledons</taxon>
        <taxon>Gunneridae</taxon>
        <taxon>Pentapetalae</taxon>
        <taxon>asterids</taxon>
        <taxon>Cornales</taxon>
        <taxon>Nyssaceae</taxon>
        <taxon>Nyssa</taxon>
    </lineage>
</organism>
<gene>
    <name evidence="6" type="ORF">F0562_014216</name>
</gene>
<sequence>MASWRQLFLLSHILINFVYLTIAQPGFLDYHCIENGNFTSNSMYQTNLNTLLSSLSSNIDRNGFYSSSEGEGSDVVNGIALCRGDVELDSCRSCVNDSTRKLSQLCPNNKQAIGWYDYCMLRYSNQSFLGTMDTSPVYHLWNENKTSDVRQFNQDLRNLLDDLRGRAGSGGSLRKFATDNTSFTTATDFRTIYGLVQCTPDLSERQCTDCLLLAMEEIGSCCVGYKGGRVVYPSCNFRYELYRFNKEKEITPEPPLSPPPPSSEPLRPAFFQHSSLETNMEMPLREASNFSVNEASITELDGR</sequence>
<evidence type="ECO:0000259" key="5">
    <source>
        <dbReference type="PROSITE" id="PS51473"/>
    </source>
</evidence>
<evidence type="ECO:0000256" key="3">
    <source>
        <dbReference type="SAM" id="MobiDB-lite"/>
    </source>
</evidence>
<keyword evidence="1 4" id="KW-0732">Signal</keyword>
<accession>A0A5J4ZN03</accession>
<dbReference type="PANTHER" id="PTHR32099">
    <property type="entry name" value="CYSTEINE-RICH REPEAT SECRETORY PROTEIN"/>
    <property type="match status" value="1"/>
</dbReference>
<feature type="region of interest" description="Disordered" evidence="3">
    <location>
        <begin position="249"/>
        <end position="272"/>
    </location>
</feature>
<dbReference type="Proteomes" id="UP000325577">
    <property type="component" value="Linkage Group LG6"/>
</dbReference>
<feature type="compositionally biased region" description="Pro residues" evidence="3">
    <location>
        <begin position="252"/>
        <end position="263"/>
    </location>
</feature>
<keyword evidence="2" id="KW-0677">Repeat</keyword>
<evidence type="ECO:0000313" key="7">
    <source>
        <dbReference type="Proteomes" id="UP000325577"/>
    </source>
</evidence>
<dbReference type="FunFam" id="3.30.430.20:FF:000003">
    <property type="entry name" value="Cysteine-rich RLK (RECEPTOR-like protein kinase) 10"/>
    <property type="match status" value="1"/>
</dbReference>
<dbReference type="CDD" id="cd23509">
    <property type="entry name" value="Gnk2-like"/>
    <property type="match status" value="2"/>
</dbReference>
<dbReference type="InterPro" id="IPR038408">
    <property type="entry name" value="GNK2_sf"/>
</dbReference>
<feature type="domain" description="Gnk2-homologous" evidence="5">
    <location>
        <begin position="134"/>
        <end position="244"/>
    </location>
</feature>
<dbReference type="PANTHER" id="PTHR32099:SF51">
    <property type="entry name" value="CYSTEINE-RICH RECEPTOR-LIKE PROTEIN KINASE 25 ISOFORM X1"/>
    <property type="match status" value="1"/>
</dbReference>